<name>A0A8S3YXF1_9EUPU</name>
<evidence type="ECO:0000313" key="2">
    <source>
        <dbReference type="EMBL" id="CAG5120011.1"/>
    </source>
</evidence>
<evidence type="ECO:0008006" key="4">
    <source>
        <dbReference type="Google" id="ProtNLM"/>
    </source>
</evidence>
<keyword evidence="1" id="KW-0175">Coiled coil</keyword>
<dbReference type="EMBL" id="CAJHNH020000813">
    <property type="protein sequence ID" value="CAG5120011.1"/>
    <property type="molecule type" value="Genomic_DNA"/>
</dbReference>
<keyword evidence="3" id="KW-1185">Reference proteome</keyword>
<gene>
    <name evidence="2" type="ORF">CUNI_LOCUS5569</name>
</gene>
<feature type="coiled-coil region" evidence="1">
    <location>
        <begin position="277"/>
        <end position="326"/>
    </location>
</feature>
<evidence type="ECO:0000256" key="1">
    <source>
        <dbReference type="SAM" id="Coils"/>
    </source>
</evidence>
<comment type="caution">
    <text evidence="2">The sequence shown here is derived from an EMBL/GenBank/DDBJ whole genome shotgun (WGS) entry which is preliminary data.</text>
</comment>
<dbReference type="AlphaFoldDB" id="A0A8S3YXF1"/>
<sequence>MTIGWKTLDVGEKALIYNKDGSARIIEGPLRLFLFRELFKKMICYSANQKEYLVIKYRNGNTEHMKGPCTVHMNEIIHISVVVKNLISLDANEALIVYSQNIETQRVMRRIQFGPTLFMLGENEWLHNFSWHGTDPDNKTRMIPNQNKFTVLKIIADQFYYNVDEVRTADDAILRVKLMMFFELTDIEKMLNSTNDPMADFINCLCADVIAFAAKRTYEDFTETASDLNHLENFSQLVERSQAIGYSVSKVIFRGYFAHDKLQKMHDMMIIQRTELRLKYEREVQEQELIHKKLQADTERLEQEQQLELERLLHEQRLEKDELQHTLNLEKGKHEKMIDKQKMENKAKLNENLAKDRLDFQYLSSLHGLSVNVTDLLVTRAGKPARVTHIKASKDAAHIHIHHNDLSAYQTGSP</sequence>
<dbReference type="Proteomes" id="UP000678393">
    <property type="component" value="Unassembled WGS sequence"/>
</dbReference>
<evidence type="ECO:0000313" key="3">
    <source>
        <dbReference type="Proteomes" id="UP000678393"/>
    </source>
</evidence>
<dbReference type="OrthoDB" id="10266334at2759"/>
<protein>
    <recommendedName>
        <fullName evidence="4">Band 7 domain-containing protein</fullName>
    </recommendedName>
</protein>
<proteinExistence type="predicted"/>
<reference evidence="2" key="1">
    <citation type="submission" date="2021-04" db="EMBL/GenBank/DDBJ databases">
        <authorList>
            <consortium name="Molecular Ecology Group"/>
        </authorList>
    </citation>
    <scope>NUCLEOTIDE SEQUENCE</scope>
</reference>
<accession>A0A8S3YXF1</accession>
<organism evidence="2 3">
    <name type="scientific">Candidula unifasciata</name>
    <dbReference type="NCBI Taxonomy" id="100452"/>
    <lineage>
        <taxon>Eukaryota</taxon>
        <taxon>Metazoa</taxon>
        <taxon>Spiralia</taxon>
        <taxon>Lophotrochozoa</taxon>
        <taxon>Mollusca</taxon>
        <taxon>Gastropoda</taxon>
        <taxon>Heterobranchia</taxon>
        <taxon>Euthyneura</taxon>
        <taxon>Panpulmonata</taxon>
        <taxon>Eupulmonata</taxon>
        <taxon>Stylommatophora</taxon>
        <taxon>Helicina</taxon>
        <taxon>Helicoidea</taxon>
        <taxon>Geomitridae</taxon>
        <taxon>Candidula</taxon>
    </lineage>
</organism>